<feature type="region of interest" description="Disordered" evidence="1">
    <location>
        <begin position="876"/>
        <end position="897"/>
    </location>
</feature>
<dbReference type="GO" id="GO:0006412">
    <property type="term" value="P:translation"/>
    <property type="evidence" value="ECO:0007669"/>
    <property type="project" value="InterPro"/>
</dbReference>
<proteinExistence type="predicted"/>
<dbReference type="Pfam" id="PF15729">
    <property type="entry name" value="CTSRT"/>
    <property type="match status" value="1"/>
</dbReference>
<feature type="region of interest" description="Disordered" evidence="1">
    <location>
        <begin position="216"/>
        <end position="241"/>
    </location>
</feature>
<feature type="compositionally biased region" description="Polar residues" evidence="1">
    <location>
        <begin position="20"/>
        <end position="42"/>
    </location>
</feature>
<dbReference type="Gene3D" id="3.90.930.12">
    <property type="entry name" value="Ribosomal protein L6, alpha-beta domain"/>
    <property type="match status" value="1"/>
</dbReference>
<feature type="compositionally biased region" description="Basic and acidic residues" evidence="1">
    <location>
        <begin position="1032"/>
        <end position="1044"/>
    </location>
</feature>
<dbReference type="GeneID" id="101576663"/>
<dbReference type="GO" id="GO:0019843">
    <property type="term" value="F:rRNA binding"/>
    <property type="evidence" value="ECO:0007669"/>
    <property type="project" value="InterPro"/>
</dbReference>
<dbReference type="InParanoid" id="A0A6P6E1F7"/>
<feature type="region of interest" description="Disordered" evidence="1">
    <location>
        <begin position="1025"/>
        <end position="1055"/>
    </location>
</feature>
<feature type="region of interest" description="Disordered" evidence="1">
    <location>
        <begin position="1677"/>
        <end position="1722"/>
    </location>
</feature>
<evidence type="ECO:0000313" key="3">
    <source>
        <dbReference type="Proteomes" id="UP000515203"/>
    </source>
</evidence>
<feature type="region of interest" description="Disordered" evidence="1">
    <location>
        <begin position="1"/>
        <end position="68"/>
    </location>
</feature>
<protein>
    <submittedName>
        <fullName evidence="4">C2 calcium-dependent domain-containing protein 6</fullName>
    </submittedName>
</protein>
<feature type="compositionally biased region" description="Polar residues" evidence="1">
    <location>
        <begin position="663"/>
        <end position="673"/>
    </location>
</feature>
<dbReference type="PANTHER" id="PTHR21665:SF2">
    <property type="entry name" value="CATION CHANNEL SPERM-ASSOCIATED TARGETING SUBUNIT TAU"/>
    <property type="match status" value="1"/>
</dbReference>
<sequence length="1758" mass="199384">MERSHKTHRPSDFHSGRVQPLSTGSPPQSVRVSQESTVSSSWARRGHDRSRADWSRRRSDDQDSEGIGHRLLNMMKKTLMVSENKELDAAHEKSTLIPFGDVVPRNQDDTWNNISLELVQYNDAENYLLLLGSVTVHLYKVIQKMCFTEELQILNENTCVCRLEVEFMFAYGSFGYGFSHQLKPLQRTIEPTMFQSVTSHPKIKDLPTDVVTPQPVTVGNSANGSQPSQPPAVPLVKPRERLEKMKKEYKNLSTWKERADYLENLLNSELEHKNSKETNINKIPERSNNNQDEKKPEESTTLFPYNQLPENVKKDWAIPTLKLEDQDSSTAAAPSALESTAPPTEIPLSIVPTLKVTEEGKTPPLDEQQPKTMLEDKMKNTLLPPVVRLRNVHTGILKTDSSSPKVTLRNLPVDPVGARRNLFSFPTKIRWQSSYLNLAERKNTSLLSPDLKLKARMKTILSNQTVDNPENVDITLKGCTVIMKSVCVHLPLNVVIQESGPLVEIRNFLGEEYIRRVAFSSKDPKWVHFKQEFKPKYQMPDFPDQAGLGPFLRTADTKMPAKSSKGQEKYKSRNILFAEDIEYEEQDPPYAAGSKAAGSTSPVKSGDPDTIARTISDTKNRFSWEPAINTTSTSGSQNKLVYNADVPMKAPHPTLKERLPSVSLPSFTGQSPKTRPENKCRLSKSLSPPSHMENLKQREIVKSLLSKVLQSLSDTLFSKSEICENAEVIEKGGSPGLSIHKKSSQNLEDEVVQVMQDLSAWLSENHNLSSKALLCDAIENLSADFLSEVKPEKALEIKECGSEKYSEASATNFPMKRKSSYKKKHLISEIPRSKSGLHGDVKDCAIREIFIAPIFAQLEAELKKLSKTQMKKLERSLSSKGLLRSAEQAEKDLPSPSSVVSQIMQAFPMDAILESGLNKRASSEEEPQDSTADSSGSKSETTLPSGQKRPPAALRGVELPAGSQNTSLPDSKRRPKPGVTSKGQRLEEGESEINPTLASLSKPLMDPFNESKAIILASPPKSISPDFFKPYQSERRRQPGKELETLTPRSYPSDTEHLEIQGGFNRADTEAFLSPELRVFLEQLSESEIKSLKFELSKHIQYYLVEKLAKAGYVTKEDLTKIYQNLYLMNDKAKLKAQNVFQEKYSGPIKEVMVFINNFKNYFIDKHLEMKLRSFLNEILQSYLVQDYSENSLVTEAESTPTIHSNVSSIKNDSAPKTSRELEQDISKDNYGRRLDVNMKYPLDKSLQNYLMTLSETELLILKENLSKHLQSIFIEKLLKSGLMTEKQLKRINQHRNLLDSSSSPSRYIKTDLSFRSEKDLMEKHSGKLNKFSKPDQSTTLRNTTEDELIETEFIRKVGRKHCSSHNSKENASILWQQKDDYPRDRSKTVSLIQTQPYPNIFQAVPLNKSSERLTKILLKKHTKEYGFMQPQAEISMYKTETQDSYSRAGKSETMSSKAYFQATLKGTPVERKEYVNTYTWALQRNHEAILSPFPRIPCCPMPRDNEAYLNRAPFPLGRAHTSAHCSCETKEQEISGQYFPTPKASNNNNKKHLVTFGQYQEDIQALYMNQSEICNENWVIFPKSQSFKYKEEKNSKSFFFPEVLKRENVKPKVQKERKYAGKFKKSSNYIGRILPTTLPTPTIHPRKSFPRTSLHWTARTTVHDCLDKCEDGYMTPVKHPTRTKSRAKLARKHSDSSRSRSKQAARPSTAPEPNKRESCCATCPSPRRVSAGLIHTNDTILEHAVLKMWPPQIKRRF</sequence>
<dbReference type="InterPro" id="IPR031462">
    <property type="entry name" value="CTSRT"/>
</dbReference>
<feature type="compositionally biased region" description="Polar residues" evidence="1">
    <location>
        <begin position="929"/>
        <end position="945"/>
    </location>
</feature>
<reference evidence="4" key="1">
    <citation type="submission" date="2025-08" db="UniProtKB">
        <authorList>
            <consortium name="RefSeq"/>
        </authorList>
    </citation>
    <scope>IDENTIFICATION</scope>
</reference>
<feature type="region of interest" description="Disordered" evidence="1">
    <location>
        <begin position="589"/>
        <end position="618"/>
    </location>
</feature>
<dbReference type="RefSeq" id="XP_023566081.1">
    <property type="nucleotide sequence ID" value="XM_023710313.1"/>
</dbReference>
<dbReference type="CTD" id="151254"/>
<evidence type="ECO:0000313" key="4">
    <source>
        <dbReference type="RefSeq" id="XP_023566081.1"/>
    </source>
</evidence>
<evidence type="ECO:0000259" key="2">
    <source>
        <dbReference type="Pfam" id="PF15729"/>
    </source>
</evidence>
<dbReference type="GO" id="GO:0003735">
    <property type="term" value="F:structural constituent of ribosome"/>
    <property type="evidence" value="ECO:0007669"/>
    <property type="project" value="InterPro"/>
</dbReference>
<evidence type="ECO:0000256" key="1">
    <source>
        <dbReference type="SAM" id="MobiDB-lite"/>
    </source>
</evidence>
<dbReference type="GO" id="GO:0005840">
    <property type="term" value="C:ribosome"/>
    <property type="evidence" value="ECO:0007669"/>
    <property type="project" value="InterPro"/>
</dbReference>
<accession>A0A6P6E1F7</accession>
<dbReference type="Proteomes" id="UP000515203">
    <property type="component" value="Unplaced"/>
</dbReference>
<feature type="compositionally biased region" description="Basic and acidic residues" evidence="1">
    <location>
        <begin position="49"/>
        <end position="61"/>
    </location>
</feature>
<dbReference type="InterPro" id="IPR048363">
    <property type="entry name" value="CTSRT_C2"/>
</dbReference>
<feature type="domain" description="Cation channel sperm-associated targeting subunit tau C2" evidence="2">
    <location>
        <begin position="75"/>
        <end position="172"/>
    </location>
</feature>
<name>A0A6P6E1F7_OCTDE</name>
<feature type="compositionally biased region" description="Basic residues" evidence="1">
    <location>
        <begin position="1680"/>
        <end position="1692"/>
    </location>
</feature>
<dbReference type="InterPro" id="IPR036789">
    <property type="entry name" value="Ribosomal_uL6-like_a/b-dom_sf"/>
</dbReference>
<dbReference type="FunCoup" id="A0A6P6E1F7">
    <property type="interactions" value="3"/>
</dbReference>
<organism evidence="3 4">
    <name type="scientific">Octodon degus</name>
    <name type="common">Degu</name>
    <name type="synonym">Sciurus degus</name>
    <dbReference type="NCBI Taxonomy" id="10160"/>
    <lineage>
        <taxon>Eukaryota</taxon>
        <taxon>Metazoa</taxon>
        <taxon>Chordata</taxon>
        <taxon>Craniata</taxon>
        <taxon>Vertebrata</taxon>
        <taxon>Euteleostomi</taxon>
        <taxon>Mammalia</taxon>
        <taxon>Eutheria</taxon>
        <taxon>Euarchontoglires</taxon>
        <taxon>Glires</taxon>
        <taxon>Rodentia</taxon>
        <taxon>Hystricomorpha</taxon>
        <taxon>Octodontidae</taxon>
        <taxon>Octodon</taxon>
    </lineage>
</organism>
<dbReference type="PANTHER" id="PTHR21665">
    <property type="entry name" value="CATION CHANNEL SPERM-ASSOCIATED TARGETING SUBUNIT TAU"/>
    <property type="match status" value="1"/>
</dbReference>
<gene>
    <name evidence="4" type="primary">C2cd6</name>
</gene>
<dbReference type="OrthoDB" id="2144823at2759"/>
<feature type="region of interest" description="Disordered" evidence="1">
    <location>
        <begin position="919"/>
        <end position="1004"/>
    </location>
</feature>
<feature type="compositionally biased region" description="Polar residues" evidence="1">
    <location>
        <begin position="328"/>
        <end position="342"/>
    </location>
</feature>
<feature type="region of interest" description="Disordered" evidence="1">
    <location>
        <begin position="651"/>
        <end position="690"/>
    </location>
</feature>
<feature type="compositionally biased region" description="Polar residues" evidence="1">
    <location>
        <begin position="277"/>
        <end position="290"/>
    </location>
</feature>
<keyword evidence="3" id="KW-1185">Reference proteome</keyword>
<feature type="compositionally biased region" description="Basic and acidic residues" evidence="1">
    <location>
        <begin position="1"/>
        <end position="15"/>
    </location>
</feature>
<feature type="region of interest" description="Disordered" evidence="1">
    <location>
        <begin position="276"/>
        <end position="302"/>
    </location>
</feature>
<feature type="region of interest" description="Disordered" evidence="1">
    <location>
        <begin position="325"/>
        <end position="348"/>
    </location>
</feature>